<evidence type="ECO:0000256" key="1">
    <source>
        <dbReference type="ARBA" id="ARBA00001917"/>
    </source>
</evidence>
<protein>
    <submittedName>
        <fullName evidence="6">Pyridoxamine 5'-phosphate oxidase family protein</fullName>
    </submittedName>
</protein>
<evidence type="ECO:0000256" key="2">
    <source>
        <dbReference type="ARBA" id="ARBA00022630"/>
    </source>
</evidence>
<evidence type="ECO:0000313" key="6">
    <source>
        <dbReference type="EMBL" id="MCB8887610.1"/>
    </source>
</evidence>
<evidence type="ECO:0000259" key="5">
    <source>
        <dbReference type="Pfam" id="PF12766"/>
    </source>
</evidence>
<dbReference type="EMBL" id="WHVL01000001">
    <property type="protein sequence ID" value="MCB8887610.1"/>
    <property type="molecule type" value="Genomic_DNA"/>
</dbReference>
<dbReference type="Pfam" id="PF12766">
    <property type="entry name" value="Pyridox_oxase_2"/>
    <property type="match status" value="1"/>
</dbReference>
<dbReference type="InterPro" id="IPR000659">
    <property type="entry name" value="Pyridox_Oxase"/>
</dbReference>
<organism evidence="6 7">
    <name type="scientific">Vreelandella malpeensis</name>
    <dbReference type="NCBI Taxonomy" id="1172368"/>
    <lineage>
        <taxon>Bacteria</taxon>
        <taxon>Pseudomonadati</taxon>
        <taxon>Pseudomonadota</taxon>
        <taxon>Gammaproteobacteria</taxon>
        <taxon>Oceanospirillales</taxon>
        <taxon>Halomonadaceae</taxon>
        <taxon>Vreelandella</taxon>
    </lineage>
</organism>
<dbReference type="Gene3D" id="2.30.110.10">
    <property type="entry name" value="Electron Transport, Fmn-binding Protein, Chain A"/>
    <property type="match status" value="1"/>
</dbReference>
<comment type="cofactor">
    <cofactor evidence="1">
        <name>FMN</name>
        <dbReference type="ChEBI" id="CHEBI:58210"/>
    </cofactor>
</comment>
<dbReference type="InterPro" id="IPR024624">
    <property type="entry name" value="Pyridox_Oxase_Alr4036_FMN-bd"/>
</dbReference>
<dbReference type="Proteomes" id="UP001319882">
    <property type="component" value="Unassembled WGS sequence"/>
</dbReference>
<proteinExistence type="predicted"/>
<gene>
    <name evidence="6" type="ORF">GEV37_00500</name>
</gene>
<keyword evidence="2" id="KW-0285">Flavoprotein</keyword>
<feature type="domain" description="Pyridoxamine 5'-phosphate oxidase Alr4036 family FMN-binding" evidence="5">
    <location>
        <begin position="26"/>
        <end position="107"/>
    </location>
</feature>
<accession>A0ABS8DN83</accession>
<evidence type="ECO:0000256" key="3">
    <source>
        <dbReference type="ARBA" id="ARBA00022643"/>
    </source>
</evidence>
<dbReference type="PANTHER" id="PTHR10851">
    <property type="entry name" value="PYRIDOXINE-5-PHOSPHATE OXIDASE"/>
    <property type="match status" value="1"/>
</dbReference>
<dbReference type="PANTHER" id="PTHR10851:SF3">
    <property type="entry name" value="PYRIDOXINE_PYRIDOXAMINE 5'-PHOSPHATE OXIDASE 2"/>
    <property type="match status" value="1"/>
</dbReference>
<keyword evidence="3" id="KW-0288">FMN</keyword>
<sequence>MATNDPPWAQQLTLLLDRAWQCLADGAHTRDAAARYPTLATISDAGRPQARTVVLREANRARGQLAVYSDVHAGKVRELRAHPRASLHVWDAAQRLQLRIAATATVTTGDDVQARWQPLPDHGRAAYGHQPTSGTSIPDALAYTTTASREAFAVLAFRIESLEALHLGEHHRRALFERGDDWAGQWVVP</sequence>
<keyword evidence="4" id="KW-0560">Oxidoreductase</keyword>
<evidence type="ECO:0000256" key="4">
    <source>
        <dbReference type="ARBA" id="ARBA00023002"/>
    </source>
</evidence>
<reference evidence="6 7" key="1">
    <citation type="journal article" date="2021" name="Sci. Rep.">
        <title>Genome analysis of a halophilic bacterium Halomonas malpeensis YU-PRIM-29(T) reveals its exopolysaccharide and pigment producing capabilities.</title>
        <authorList>
            <person name="Athmika"/>
            <person name="Ghate S.D."/>
            <person name="Arun A.B."/>
            <person name="Rao S.S."/>
            <person name="Kumar S.T.A."/>
            <person name="Kandiyil M.K."/>
            <person name="Saptami K."/>
            <person name="Rekha P.D."/>
        </authorList>
    </citation>
    <scope>NUCLEOTIDE SEQUENCE [LARGE SCALE GENOMIC DNA]</scope>
    <source>
        <strain evidence="7">prim 29</strain>
    </source>
</reference>
<comment type="caution">
    <text evidence="6">The sequence shown here is derived from an EMBL/GenBank/DDBJ whole genome shotgun (WGS) entry which is preliminary data.</text>
</comment>
<name>A0ABS8DN83_9GAMM</name>
<dbReference type="InterPro" id="IPR012349">
    <property type="entry name" value="Split_barrel_FMN-bd"/>
</dbReference>
<evidence type="ECO:0000313" key="7">
    <source>
        <dbReference type="Proteomes" id="UP001319882"/>
    </source>
</evidence>
<keyword evidence="7" id="KW-1185">Reference proteome</keyword>
<dbReference type="RefSeq" id="WP_227388213.1">
    <property type="nucleotide sequence ID" value="NZ_JBHSCJ010000003.1"/>
</dbReference>
<dbReference type="SUPFAM" id="SSF50475">
    <property type="entry name" value="FMN-binding split barrel"/>
    <property type="match status" value="1"/>
</dbReference>